<dbReference type="Proteomes" id="UP000265520">
    <property type="component" value="Unassembled WGS sequence"/>
</dbReference>
<evidence type="ECO:0000313" key="2">
    <source>
        <dbReference type="Proteomes" id="UP000265520"/>
    </source>
</evidence>
<sequence length="70" mass="7730">DHKSPACKKPKKVMGKEFALSGKDADQADNLIRGTCFFYDTPLIAIIDTGATHSFISMDCMKRLNVPVIE</sequence>
<dbReference type="Gene3D" id="2.40.70.10">
    <property type="entry name" value="Acid Proteases"/>
    <property type="match status" value="1"/>
</dbReference>
<accession>A0A392SBM7</accession>
<reference evidence="1 2" key="1">
    <citation type="journal article" date="2018" name="Front. Plant Sci.">
        <title>Red Clover (Trifolium pratense) and Zigzag Clover (T. medium) - A Picture of Genomic Similarities and Differences.</title>
        <authorList>
            <person name="Dluhosova J."/>
            <person name="Istvanek J."/>
            <person name="Nedelnik J."/>
            <person name="Repkova J."/>
        </authorList>
    </citation>
    <scope>NUCLEOTIDE SEQUENCE [LARGE SCALE GENOMIC DNA]</scope>
    <source>
        <strain evidence="2">cv. 10/8</strain>
        <tissue evidence="1">Leaf</tissue>
    </source>
</reference>
<dbReference type="InterPro" id="IPR021109">
    <property type="entry name" value="Peptidase_aspartic_dom_sf"/>
</dbReference>
<protein>
    <submittedName>
        <fullName evidence="1">Cellular nucleic acid-binding protein</fullName>
    </submittedName>
</protein>
<evidence type="ECO:0000313" key="1">
    <source>
        <dbReference type="EMBL" id="MCI45266.1"/>
    </source>
</evidence>
<name>A0A392SBM7_9FABA</name>
<dbReference type="CDD" id="cd00303">
    <property type="entry name" value="retropepsin_like"/>
    <property type="match status" value="1"/>
</dbReference>
<organism evidence="1 2">
    <name type="scientific">Trifolium medium</name>
    <dbReference type="NCBI Taxonomy" id="97028"/>
    <lineage>
        <taxon>Eukaryota</taxon>
        <taxon>Viridiplantae</taxon>
        <taxon>Streptophyta</taxon>
        <taxon>Embryophyta</taxon>
        <taxon>Tracheophyta</taxon>
        <taxon>Spermatophyta</taxon>
        <taxon>Magnoliopsida</taxon>
        <taxon>eudicotyledons</taxon>
        <taxon>Gunneridae</taxon>
        <taxon>Pentapetalae</taxon>
        <taxon>rosids</taxon>
        <taxon>fabids</taxon>
        <taxon>Fabales</taxon>
        <taxon>Fabaceae</taxon>
        <taxon>Papilionoideae</taxon>
        <taxon>50 kb inversion clade</taxon>
        <taxon>NPAAA clade</taxon>
        <taxon>Hologalegina</taxon>
        <taxon>IRL clade</taxon>
        <taxon>Trifolieae</taxon>
        <taxon>Trifolium</taxon>
    </lineage>
</organism>
<dbReference type="AlphaFoldDB" id="A0A392SBM7"/>
<comment type="caution">
    <text evidence="1">The sequence shown here is derived from an EMBL/GenBank/DDBJ whole genome shotgun (WGS) entry which is preliminary data.</text>
</comment>
<keyword evidence="2" id="KW-1185">Reference proteome</keyword>
<dbReference type="Pfam" id="PF08284">
    <property type="entry name" value="RVP_2"/>
    <property type="match status" value="1"/>
</dbReference>
<feature type="non-terminal residue" evidence="1">
    <location>
        <position position="1"/>
    </location>
</feature>
<dbReference type="SUPFAM" id="SSF50630">
    <property type="entry name" value="Acid proteases"/>
    <property type="match status" value="1"/>
</dbReference>
<proteinExistence type="predicted"/>
<feature type="non-terminal residue" evidence="1">
    <location>
        <position position="70"/>
    </location>
</feature>
<dbReference type="EMBL" id="LXQA010341735">
    <property type="protein sequence ID" value="MCI45266.1"/>
    <property type="molecule type" value="Genomic_DNA"/>
</dbReference>